<sequence>MCARRRTRLKLVCWDGAGVWMCLRRLHRGQLVWPEADDACWQMSAEQWRWLVTGVDWQRLCASAPTQWQL</sequence>
<gene>
    <name evidence="1" type="primary">tnpB</name>
    <name evidence="1" type="ORF">IV454_17850</name>
</gene>
<dbReference type="NCBIfam" id="NF033819">
    <property type="entry name" value="IS66_TnpB"/>
    <property type="match status" value="1"/>
</dbReference>
<reference evidence="1 2" key="1">
    <citation type="submission" date="2020-11" db="EMBL/GenBank/DDBJ databases">
        <authorList>
            <person name="Sun Q."/>
        </authorList>
    </citation>
    <scope>NUCLEOTIDE SEQUENCE [LARGE SCALE GENOMIC DNA]</scope>
    <source>
        <strain evidence="1 2">P8398</strain>
    </source>
</reference>
<protein>
    <submittedName>
        <fullName evidence="1">IS66 family insertion sequence element accessory protein TnpB</fullName>
    </submittedName>
</protein>
<dbReference type="Pfam" id="PF05717">
    <property type="entry name" value="TnpB_IS66"/>
    <property type="match status" value="1"/>
</dbReference>
<keyword evidence="2" id="KW-1185">Reference proteome</keyword>
<name>A0AA48WJB6_9BURK</name>
<accession>A0AA48WJB6</accession>
<evidence type="ECO:0000313" key="2">
    <source>
        <dbReference type="Proteomes" id="UP000662888"/>
    </source>
</evidence>
<proteinExistence type="predicted"/>
<organism evidence="1 2">
    <name type="scientific">Massilia antarctica</name>
    <dbReference type="NCBI Taxonomy" id="2765360"/>
    <lineage>
        <taxon>Bacteria</taxon>
        <taxon>Pseudomonadati</taxon>
        <taxon>Pseudomonadota</taxon>
        <taxon>Betaproteobacteria</taxon>
        <taxon>Burkholderiales</taxon>
        <taxon>Oxalobacteraceae</taxon>
        <taxon>Telluria group</taxon>
        <taxon>Massilia</taxon>
    </lineage>
</organism>
<dbReference type="PANTHER" id="PTHR36455">
    <property type="match status" value="1"/>
</dbReference>
<evidence type="ECO:0000313" key="1">
    <source>
        <dbReference type="EMBL" id="QPI53318.1"/>
    </source>
</evidence>
<dbReference type="PANTHER" id="PTHR36455:SF1">
    <property type="entry name" value="BLR8292 PROTEIN"/>
    <property type="match status" value="1"/>
</dbReference>
<dbReference type="Proteomes" id="UP000662888">
    <property type="component" value="Chromosome"/>
</dbReference>
<dbReference type="EMBL" id="CP065053">
    <property type="protein sequence ID" value="QPI53318.1"/>
    <property type="molecule type" value="Genomic_DNA"/>
</dbReference>
<dbReference type="InterPro" id="IPR008878">
    <property type="entry name" value="Transposase_IS66_Orf2"/>
</dbReference>
<dbReference type="RefSeq" id="WP_370663792.1">
    <property type="nucleotide sequence ID" value="NZ_CP065053.1"/>
</dbReference>